<accession>A0A150SRC4</accession>
<feature type="region of interest" description="Disordered" evidence="1">
    <location>
        <begin position="1"/>
        <end position="61"/>
    </location>
</feature>
<evidence type="ECO:0000313" key="3">
    <source>
        <dbReference type="Proteomes" id="UP000075515"/>
    </source>
</evidence>
<name>A0A150SRC4_SORCE</name>
<reference evidence="2 3" key="1">
    <citation type="submission" date="2014-02" db="EMBL/GenBank/DDBJ databases">
        <title>The small core and large imbalanced accessory genome model reveals a collaborative survival strategy of Sorangium cellulosum strains in nature.</title>
        <authorList>
            <person name="Han K."/>
            <person name="Peng R."/>
            <person name="Blom J."/>
            <person name="Li Y.-Z."/>
        </authorList>
    </citation>
    <scope>NUCLEOTIDE SEQUENCE [LARGE SCALE GENOMIC DNA]</scope>
    <source>
        <strain evidence="2 3">So0149</strain>
    </source>
</reference>
<proteinExistence type="predicted"/>
<protein>
    <submittedName>
        <fullName evidence="2">Uncharacterized protein</fullName>
    </submittedName>
</protein>
<sequence>MPPAPPTPTDVDDVAEDELVATDAPPPLELPAVALPPPPPEADPPCPALLASSPPALGSVQ</sequence>
<feature type="compositionally biased region" description="Pro residues" evidence="1">
    <location>
        <begin position="24"/>
        <end position="47"/>
    </location>
</feature>
<organism evidence="2 3">
    <name type="scientific">Sorangium cellulosum</name>
    <name type="common">Polyangium cellulosum</name>
    <dbReference type="NCBI Taxonomy" id="56"/>
    <lineage>
        <taxon>Bacteria</taxon>
        <taxon>Pseudomonadati</taxon>
        <taxon>Myxococcota</taxon>
        <taxon>Polyangia</taxon>
        <taxon>Polyangiales</taxon>
        <taxon>Polyangiaceae</taxon>
        <taxon>Sorangium</taxon>
    </lineage>
</organism>
<feature type="compositionally biased region" description="Acidic residues" evidence="1">
    <location>
        <begin position="10"/>
        <end position="20"/>
    </location>
</feature>
<evidence type="ECO:0000256" key="1">
    <source>
        <dbReference type="SAM" id="MobiDB-lite"/>
    </source>
</evidence>
<feature type="compositionally biased region" description="Low complexity" evidence="1">
    <location>
        <begin position="48"/>
        <end position="61"/>
    </location>
</feature>
<dbReference type="AlphaFoldDB" id="A0A150SRC4"/>
<gene>
    <name evidence="2" type="ORF">BE18_33320</name>
</gene>
<dbReference type="Proteomes" id="UP000075515">
    <property type="component" value="Unassembled WGS sequence"/>
</dbReference>
<dbReference type="EMBL" id="JEMC01001702">
    <property type="protein sequence ID" value="KYF94880.1"/>
    <property type="molecule type" value="Genomic_DNA"/>
</dbReference>
<evidence type="ECO:0000313" key="2">
    <source>
        <dbReference type="EMBL" id="KYF94880.1"/>
    </source>
</evidence>
<comment type="caution">
    <text evidence="2">The sequence shown here is derived from an EMBL/GenBank/DDBJ whole genome shotgun (WGS) entry which is preliminary data.</text>
</comment>